<sequence>MGNCFSRDIDGYDRRTRMPPGGSGYYYGPNDMPPPPNGDYNMRIYDKRDMHPLGHRRRRRNRRGRNTAAIVASTAAAVSVC</sequence>
<evidence type="ECO:0000313" key="2">
    <source>
        <dbReference type="EMBL" id="KAL1896860.1"/>
    </source>
</evidence>
<proteinExistence type="predicted"/>
<name>A0ABR3Z870_9PEZI</name>
<dbReference type="EMBL" id="JAWCUI010000021">
    <property type="protein sequence ID" value="KAL1896860.1"/>
    <property type="molecule type" value="Genomic_DNA"/>
</dbReference>
<reference evidence="2 3" key="1">
    <citation type="journal article" date="2024" name="IMA Fungus">
        <title>IMA Genome - F19 : A genome assembly and annotation guide to empower mycologists, including annotated draft genome sequences of Ceratocystis pirilliformis, Diaporthe australafricana, Fusarium ophioides, Paecilomyces lecythidis, and Sporothrix stenoceras.</title>
        <authorList>
            <person name="Aylward J."/>
            <person name="Wilson A.M."/>
            <person name="Visagie C.M."/>
            <person name="Spraker J."/>
            <person name="Barnes I."/>
            <person name="Buitendag C."/>
            <person name="Ceriani C."/>
            <person name="Del Mar Angel L."/>
            <person name="du Plessis D."/>
            <person name="Fuchs T."/>
            <person name="Gasser K."/>
            <person name="Kramer D."/>
            <person name="Li W."/>
            <person name="Munsamy K."/>
            <person name="Piso A."/>
            <person name="Price J.L."/>
            <person name="Sonnekus B."/>
            <person name="Thomas C."/>
            <person name="van der Nest A."/>
            <person name="van Dijk A."/>
            <person name="van Heerden A."/>
            <person name="van Vuuren N."/>
            <person name="Yilmaz N."/>
            <person name="Duong T.A."/>
            <person name="van der Merwe N.A."/>
            <person name="Wingfield M.J."/>
            <person name="Wingfield B.D."/>
        </authorList>
    </citation>
    <scope>NUCLEOTIDE SEQUENCE [LARGE SCALE GENOMIC DNA]</scope>
    <source>
        <strain evidence="2 3">CMW 5346</strain>
    </source>
</reference>
<dbReference type="Proteomes" id="UP001583186">
    <property type="component" value="Unassembled WGS sequence"/>
</dbReference>
<comment type="caution">
    <text evidence="2">The sequence shown here is derived from an EMBL/GenBank/DDBJ whole genome shotgun (WGS) entry which is preliminary data.</text>
</comment>
<gene>
    <name evidence="2" type="ORF">Sste5346_004494</name>
</gene>
<accession>A0ABR3Z870</accession>
<evidence type="ECO:0000256" key="1">
    <source>
        <dbReference type="SAM" id="MobiDB-lite"/>
    </source>
</evidence>
<evidence type="ECO:0000313" key="3">
    <source>
        <dbReference type="Proteomes" id="UP001583186"/>
    </source>
</evidence>
<feature type="compositionally biased region" description="Basic and acidic residues" evidence="1">
    <location>
        <begin position="7"/>
        <end position="16"/>
    </location>
</feature>
<keyword evidence="3" id="KW-1185">Reference proteome</keyword>
<protein>
    <submittedName>
        <fullName evidence="2">Uncharacterized protein</fullName>
    </submittedName>
</protein>
<organism evidence="2 3">
    <name type="scientific">Sporothrix stenoceras</name>
    <dbReference type="NCBI Taxonomy" id="5173"/>
    <lineage>
        <taxon>Eukaryota</taxon>
        <taxon>Fungi</taxon>
        <taxon>Dikarya</taxon>
        <taxon>Ascomycota</taxon>
        <taxon>Pezizomycotina</taxon>
        <taxon>Sordariomycetes</taxon>
        <taxon>Sordariomycetidae</taxon>
        <taxon>Ophiostomatales</taxon>
        <taxon>Ophiostomataceae</taxon>
        <taxon>Sporothrix</taxon>
    </lineage>
</organism>
<feature type="region of interest" description="Disordered" evidence="1">
    <location>
        <begin position="1"/>
        <end position="40"/>
    </location>
</feature>